<feature type="region of interest" description="Disordered" evidence="1">
    <location>
        <begin position="73"/>
        <end position="112"/>
    </location>
</feature>
<evidence type="ECO:0000313" key="2">
    <source>
        <dbReference type="EMBL" id="KAF6220718.1"/>
    </source>
</evidence>
<dbReference type="AlphaFoldDB" id="A0A8H6CCC1"/>
<reference evidence="2 3" key="1">
    <citation type="journal article" date="2020" name="Genomics">
        <title>Complete, high-quality genomes from long-read metagenomic sequencing of two wolf lichen thalli reveals enigmatic genome architecture.</title>
        <authorList>
            <person name="McKenzie S.K."/>
            <person name="Walston R.F."/>
            <person name="Allen J.L."/>
        </authorList>
    </citation>
    <scope>NUCLEOTIDE SEQUENCE [LARGE SCALE GENOMIC DNA]</scope>
    <source>
        <strain evidence="2">WasteWater1</strain>
    </source>
</reference>
<keyword evidence="3" id="KW-1185">Reference proteome</keyword>
<proteinExistence type="predicted"/>
<evidence type="ECO:0000313" key="3">
    <source>
        <dbReference type="Proteomes" id="UP000593566"/>
    </source>
</evidence>
<gene>
    <name evidence="2" type="ORF">HO133_003151</name>
</gene>
<evidence type="ECO:0000256" key="1">
    <source>
        <dbReference type="SAM" id="MobiDB-lite"/>
    </source>
</evidence>
<dbReference type="GeneID" id="59331563"/>
<feature type="compositionally biased region" description="Acidic residues" evidence="1">
    <location>
        <begin position="74"/>
        <end position="83"/>
    </location>
</feature>
<sequence length="112" mass="12229">MPCDEAQGMLSTFESALVSYLTALATAEKSSTIFEEYESEDRGRLDITLGLLLGPHRPTDPGTLTKFVFWDGERDGEDEDHGDGDEKTNACATSDCDGDLENLKDSDVADDF</sequence>
<protein>
    <submittedName>
        <fullName evidence="2">Uncharacterized protein</fullName>
    </submittedName>
</protein>
<feature type="compositionally biased region" description="Basic and acidic residues" evidence="1">
    <location>
        <begin position="101"/>
        <end position="112"/>
    </location>
</feature>
<name>A0A8H6CCC1_9LECA</name>
<dbReference type="RefSeq" id="XP_037150153.1">
    <property type="nucleotide sequence ID" value="XM_037294075.1"/>
</dbReference>
<accession>A0A8H6CCC1</accession>
<comment type="caution">
    <text evidence="2">The sequence shown here is derived from an EMBL/GenBank/DDBJ whole genome shotgun (WGS) entry which is preliminary data.</text>
</comment>
<dbReference type="EMBL" id="JACCJB010000016">
    <property type="protein sequence ID" value="KAF6220718.1"/>
    <property type="molecule type" value="Genomic_DNA"/>
</dbReference>
<organism evidence="2 3">
    <name type="scientific">Letharia lupina</name>
    <dbReference type="NCBI Taxonomy" id="560253"/>
    <lineage>
        <taxon>Eukaryota</taxon>
        <taxon>Fungi</taxon>
        <taxon>Dikarya</taxon>
        <taxon>Ascomycota</taxon>
        <taxon>Pezizomycotina</taxon>
        <taxon>Lecanoromycetes</taxon>
        <taxon>OSLEUM clade</taxon>
        <taxon>Lecanoromycetidae</taxon>
        <taxon>Lecanorales</taxon>
        <taxon>Lecanorineae</taxon>
        <taxon>Parmeliaceae</taxon>
        <taxon>Letharia</taxon>
    </lineage>
</organism>
<dbReference type="Proteomes" id="UP000593566">
    <property type="component" value="Unassembled WGS sequence"/>
</dbReference>